<comment type="catalytic activity">
    <reaction evidence="1">
        <text>alpha-D-glucose 6-phosphate = beta-D-glucose 6-phosphate</text>
        <dbReference type="Rhea" id="RHEA:16249"/>
        <dbReference type="ChEBI" id="CHEBI:58225"/>
        <dbReference type="ChEBI" id="CHEBI:58247"/>
        <dbReference type="EC" id="5.1.3.15"/>
    </reaction>
</comment>
<dbReference type="GO" id="GO:0030246">
    <property type="term" value="F:carbohydrate binding"/>
    <property type="evidence" value="ECO:0007669"/>
    <property type="project" value="UniProtKB-UniRule"/>
</dbReference>
<comment type="similarity">
    <text evidence="2 4">Belongs to the glucose-6-phosphate 1-epimerase family.</text>
</comment>
<dbReference type="GO" id="GO:0047938">
    <property type="term" value="F:glucose-6-phosphate 1-epimerase activity"/>
    <property type="evidence" value="ECO:0007669"/>
    <property type="project" value="UniProtKB-UniRule"/>
</dbReference>
<sequence length="265" mass="28587">MISTETAGSLPAIRLTAPDGASALVALYGAHLLSWKTPDGRERLFMSERSPLDGSAAIRGGVPVIFPQFSTRGDGQRHGVARLSTWRLGSTGDEGNQASAEFLLTQDDVPAKLAQGWPHRFALSLRFTLDGDTLRMDFRVDNTSDTSWDFACALHTYYAVGAFSKTTLHGLAAGAIHFADALDDIHPATPSLELQTANARLRLEQQGFTEWVVWNPGEKGAAAIADLADHEHSAFLCIEPARVDKQPLAAGAEWRGTHSVTVLPE</sequence>
<evidence type="ECO:0000256" key="4">
    <source>
        <dbReference type="PIRNR" id="PIRNR016020"/>
    </source>
</evidence>
<dbReference type="Proteomes" id="UP000446768">
    <property type="component" value="Unassembled WGS sequence"/>
</dbReference>
<gene>
    <name evidence="6" type="ORF">GJ700_22445</name>
</gene>
<protein>
    <recommendedName>
        <fullName evidence="4">Putative glucose-6-phosphate 1-epimerase</fullName>
        <ecNumber evidence="4">5.1.3.15</ecNumber>
    </recommendedName>
</protein>
<dbReference type="InterPro" id="IPR014718">
    <property type="entry name" value="GH-type_carb-bd"/>
</dbReference>
<dbReference type="Pfam" id="PF01263">
    <property type="entry name" value="Aldose_epim"/>
    <property type="match status" value="1"/>
</dbReference>
<feature type="active site" evidence="5">
    <location>
        <position position="155"/>
    </location>
</feature>
<dbReference type="PANTHER" id="PTHR11122:SF13">
    <property type="entry name" value="GLUCOSE-6-PHOSPHATE 1-EPIMERASE"/>
    <property type="match status" value="1"/>
</dbReference>
<dbReference type="AlphaFoldDB" id="A0A7X2IR58"/>
<dbReference type="PIRSF" id="PIRSF016020">
    <property type="entry name" value="PHexose_mutarotase"/>
    <property type="match status" value="1"/>
</dbReference>
<dbReference type="InterPro" id="IPR011013">
    <property type="entry name" value="Gal_mutarotase_sf_dom"/>
</dbReference>
<dbReference type="Gene3D" id="2.70.98.10">
    <property type="match status" value="1"/>
</dbReference>
<keyword evidence="7" id="KW-1185">Reference proteome</keyword>
<evidence type="ECO:0000256" key="3">
    <source>
        <dbReference type="ARBA" id="ARBA00023235"/>
    </source>
</evidence>
<dbReference type="EC" id="5.1.3.15" evidence="4"/>
<evidence type="ECO:0000313" key="7">
    <source>
        <dbReference type="Proteomes" id="UP000446768"/>
    </source>
</evidence>
<dbReference type="InterPro" id="IPR025532">
    <property type="entry name" value="G6P_1-epimerase"/>
</dbReference>
<evidence type="ECO:0000313" key="6">
    <source>
        <dbReference type="EMBL" id="MRV74473.1"/>
    </source>
</evidence>
<accession>A0A7X2IR58</accession>
<evidence type="ECO:0000256" key="1">
    <source>
        <dbReference type="ARBA" id="ARBA00001096"/>
    </source>
</evidence>
<keyword evidence="3 4" id="KW-0413">Isomerase</keyword>
<dbReference type="GO" id="GO:0005737">
    <property type="term" value="C:cytoplasm"/>
    <property type="evidence" value="ECO:0007669"/>
    <property type="project" value="TreeGrafter"/>
</dbReference>
<dbReference type="RefSeq" id="WP_154378107.1">
    <property type="nucleotide sequence ID" value="NZ_WKJJ01000015.1"/>
</dbReference>
<dbReference type="EMBL" id="WKJJ01000015">
    <property type="protein sequence ID" value="MRV74473.1"/>
    <property type="molecule type" value="Genomic_DNA"/>
</dbReference>
<proteinExistence type="inferred from homology"/>
<feature type="active site" evidence="5">
    <location>
        <position position="239"/>
    </location>
</feature>
<reference evidence="6 7" key="1">
    <citation type="submission" date="2019-11" db="EMBL/GenBank/DDBJ databases">
        <title>Novel species isolated from a subtropical stream in China.</title>
        <authorList>
            <person name="Lu H."/>
        </authorList>
    </citation>
    <scope>NUCLEOTIDE SEQUENCE [LARGE SCALE GENOMIC DNA]</scope>
    <source>
        <strain evidence="6 7">FT92W</strain>
    </source>
</reference>
<name>A0A7X2IR58_9BURK</name>
<dbReference type="CDD" id="cd09020">
    <property type="entry name" value="D-hex-6-P-epi_like"/>
    <property type="match status" value="1"/>
</dbReference>
<evidence type="ECO:0000256" key="2">
    <source>
        <dbReference type="ARBA" id="ARBA00005866"/>
    </source>
</evidence>
<dbReference type="GO" id="GO:0005975">
    <property type="term" value="P:carbohydrate metabolic process"/>
    <property type="evidence" value="ECO:0007669"/>
    <property type="project" value="InterPro"/>
</dbReference>
<dbReference type="InterPro" id="IPR008183">
    <property type="entry name" value="Aldose_1/G6P_1-epimerase"/>
</dbReference>
<organism evidence="6 7">
    <name type="scientific">Pseudoduganella rivuli</name>
    <dbReference type="NCBI Taxonomy" id="2666085"/>
    <lineage>
        <taxon>Bacteria</taxon>
        <taxon>Pseudomonadati</taxon>
        <taxon>Pseudomonadota</taxon>
        <taxon>Betaproteobacteria</taxon>
        <taxon>Burkholderiales</taxon>
        <taxon>Oxalobacteraceae</taxon>
        <taxon>Telluria group</taxon>
        <taxon>Pseudoduganella</taxon>
    </lineage>
</organism>
<dbReference type="SUPFAM" id="SSF74650">
    <property type="entry name" value="Galactose mutarotase-like"/>
    <property type="match status" value="1"/>
</dbReference>
<evidence type="ECO:0000256" key="5">
    <source>
        <dbReference type="PIRSR" id="PIRSR016020-1"/>
    </source>
</evidence>
<dbReference type="PANTHER" id="PTHR11122">
    <property type="entry name" value="APOSPORY-ASSOCIATED PROTEIN C-RELATED"/>
    <property type="match status" value="1"/>
</dbReference>
<comment type="caution">
    <text evidence="6">The sequence shown here is derived from an EMBL/GenBank/DDBJ whole genome shotgun (WGS) entry which is preliminary data.</text>
</comment>